<feature type="active site" description="Proton acceptor" evidence="1">
    <location>
        <position position="213"/>
    </location>
</feature>
<dbReference type="InterPro" id="IPR015421">
    <property type="entry name" value="PyrdxlP-dep_Trfase_major"/>
</dbReference>
<dbReference type="RefSeq" id="WP_151971742.1">
    <property type="nucleotide sequence ID" value="NZ_AP019860.1"/>
</dbReference>
<evidence type="ECO:0000313" key="4">
    <source>
        <dbReference type="EMBL" id="BBM87739.1"/>
    </source>
</evidence>
<keyword evidence="4" id="KW-0808">Transferase</keyword>
<dbReference type="GO" id="GO:0000271">
    <property type="term" value="P:polysaccharide biosynthetic process"/>
    <property type="evidence" value="ECO:0007669"/>
    <property type="project" value="TreeGrafter"/>
</dbReference>
<comment type="similarity">
    <text evidence="3">Belongs to the DegT/DnrJ/EryC1 family.</text>
</comment>
<proteinExistence type="inferred from homology"/>
<dbReference type="AlphaFoldDB" id="A0A5S9ITC7"/>
<dbReference type="GO" id="GO:0008483">
    <property type="term" value="F:transaminase activity"/>
    <property type="evidence" value="ECO:0007669"/>
    <property type="project" value="UniProtKB-KW"/>
</dbReference>
<dbReference type="CDD" id="cd00616">
    <property type="entry name" value="AHBA_syn"/>
    <property type="match status" value="1"/>
</dbReference>
<dbReference type="PANTHER" id="PTHR30244:SF30">
    <property type="entry name" value="BLR5990 PROTEIN"/>
    <property type="match status" value="1"/>
</dbReference>
<evidence type="ECO:0000313" key="5">
    <source>
        <dbReference type="Proteomes" id="UP000326354"/>
    </source>
</evidence>
<keyword evidence="2 3" id="KW-0663">Pyridoxal phosphate</keyword>
<dbReference type="Pfam" id="PF01041">
    <property type="entry name" value="DegT_DnrJ_EryC1"/>
    <property type="match status" value="1"/>
</dbReference>
<evidence type="ECO:0000256" key="3">
    <source>
        <dbReference type="RuleBase" id="RU004508"/>
    </source>
</evidence>
<dbReference type="EMBL" id="AP019860">
    <property type="protein sequence ID" value="BBM87739.1"/>
    <property type="molecule type" value="Genomic_DNA"/>
</dbReference>
<dbReference type="NCBIfam" id="TIGR04181">
    <property type="entry name" value="NHT_00031"/>
    <property type="match status" value="1"/>
</dbReference>
<dbReference type="Gene3D" id="3.40.640.10">
    <property type="entry name" value="Type I PLP-dependent aspartate aminotransferase-like (Major domain)"/>
    <property type="match status" value="1"/>
</dbReference>
<protein>
    <submittedName>
        <fullName evidence="4">Aminotransferase DegT</fullName>
    </submittedName>
</protein>
<dbReference type="KEGG" id="uam:UABAM_06154"/>
<gene>
    <name evidence="4" type="ORF">UABAM_06154</name>
</gene>
<evidence type="ECO:0000256" key="1">
    <source>
        <dbReference type="PIRSR" id="PIRSR000390-1"/>
    </source>
</evidence>
<feature type="modified residue" description="N6-(pyridoxal phosphate)lysine" evidence="2">
    <location>
        <position position="213"/>
    </location>
</feature>
<organism evidence="4 5">
    <name type="scientific">Uabimicrobium amorphum</name>
    <dbReference type="NCBI Taxonomy" id="2596890"/>
    <lineage>
        <taxon>Bacteria</taxon>
        <taxon>Pseudomonadati</taxon>
        <taxon>Planctomycetota</taxon>
        <taxon>Candidatus Uabimicrobiia</taxon>
        <taxon>Candidatus Uabimicrobiales</taxon>
        <taxon>Candidatus Uabimicrobiaceae</taxon>
        <taxon>Candidatus Uabimicrobium</taxon>
    </lineage>
</organism>
<dbReference type="GO" id="GO:0030170">
    <property type="term" value="F:pyridoxal phosphate binding"/>
    <property type="evidence" value="ECO:0007669"/>
    <property type="project" value="TreeGrafter"/>
</dbReference>
<evidence type="ECO:0000256" key="2">
    <source>
        <dbReference type="PIRSR" id="PIRSR000390-2"/>
    </source>
</evidence>
<keyword evidence="5" id="KW-1185">Reference proteome</keyword>
<dbReference type="Gene3D" id="3.90.1150.10">
    <property type="entry name" value="Aspartate Aminotransferase, domain 1"/>
    <property type="match status" value="1"/>
</dbReference>
<dbReference type="SUPFAM" id="SSF53383">
    <property type="entry name" value="PLP-dependent transferases"/>
    <property type="match status" value="1"/>
</dbReference>
<reference evidence="4 5" key="1">
    <citation type="submission" date="2019-08" db="EMBL/GenBank/DDBJ databases">
        <title>Complete genome sequence of Candidatus Uab amorphum.</title>
        <authorList>
            <person name="Shiratori T."/>
            <person name="Suzuki S."/>
            <person name="Kakizawa Y."/>
            <person name="Ishida K."/>
        </authorList>
    </citation>
    <scope>NUCLEOTIDE SEQUENCE [LARGE SCALE GENOMIC DNA]</scope>
    <source>
        <strain evidence="4 5">SRT547</strain>
    </source>
</reference>
<dbReference type="InterPro" id="IPR026385">
    <property type="entry name" value="LegC-like"/>
</dbReference>
<dbReference type="InterPro" id="IPR015422">
    <property type="entry name" value="PyrdxlP-dep_Trfase_small"/>
</dbReference>
<keyword evidence="4" id="KW-0032">Aminotransferase</keyword>
<dbReference type="PIRSF" id="PIRSF000390">
    <property type="entry name" value="PLP_StrS"/>
    <property type="match status" value="1"/>
</dbReference>
<accession>A0A5S9ITC7</accession>
<sequence length="386" mass="43716">MEKILQFIKEIYPNRDFIPLHESKFLGNEKEYLCKCIDINFVSSVGKFVDEFEDRVASFCGTKYAVAVVNGTCALQVALRVCGVKNDEEVLIPALTFIATANAVHYLGAKPIFVDSERRYLGMCPSTLQQFLQENTYIKDQQCFNKNTNRRIAACVPMHVFGHSVEIESIVEICQRHHIVVVEDAAESLGSLYKSQVTGTFGKVGVFSFNGNKIITCGGGGAIITNDGDLAKHAKHITTTAKKPHCWDYEHDEVGYNYRLPNINAALACAQLELLPDFLEDKRKTAQLYCDFFRKENVSFVSEGPDRKSNYWLNAIILNDQNQRDQFLKYTNENKVMTRPIWKLLSSLPMYADCETTSLENAKWLEERVVNIPSSVRLHQQIKGGE</sequence>
<dbReference type="InterPro" id="IPR015424">
    <property type="entry name" value="PyrdxlP-dep_Trfase"/>
</dbReference>
<dbReference type="InterPro" id="IPR000653">
    <property type="entry name" value="DegT/StrS_aminotransferase"/>
</dbReference>
<name>A0A5S9ITC7_UABAM</name>
<dbReference type="Proteomes" id="UP000326354">
    <property type="component" value="Chromosome"/>
</dbReference>
<dbReference type="OrthoDB" id="9810913at2"/>
<dbReference type="PANTHER" id="PTHR30244">
    <property type="entry name" value="TRANSAMINASE"/>
    <property type="match status" value="1"/>
</dbReference>